<dbReference type="RefSeq" id="WP_104993894.1">
    <property type="nucleotide sequence ID" value="NZ_CP095871.1"/>
</dbReference>
<dbReference type="AlphaFoldDB" id="A0A2L1J6C8"/>
<dbReference type="Gene3D" id="1.20.1720.10">
    <property type="entry name" value="Multidrug resistance protein D"/>
    <property type="match status" value="1"/>
</dbReference>
<dbReference type="GO" id="GO:0022857">
    <property type="term" value="F:transmembrane transporter activity"/>
    <property type="evidence" value="ECO:0007669"/>
    <property type="project" value="InterPro"/>
</dbReference>
<keyword evidence="4 5" id="KW-0472">Membrane</keyword>
<evidence type="ECO:0000256" key="5">
    <source>
        <dbReference type="SAM" id="Phobius"/>
    </source>
</evidence>
<feature type="transmembrane region" description="Helical" evidence="5">
    <location>
        <begin position="26"/>
        <end position="48"/>
    </location>
</feature>
<evidence type="ECO:0000256" key="3">
    <source>
        <dbReference type="ARBA" id="ARBA00022989"/>
    </source>
</evidence>
<dbReference type="InterPro" id="IPR005829">
    <property type="entry name" value="Sugar_transporter_CS"/>
</dbReference>
<dbReference type="GO" id="GO:0016020">
    <property type="term" value="C:membrane"/>
    <property type="evidence" value="ECO:0007669"/>
    <property type="project" value="UniProtKB-SubCell"/>
</dbReference>
<sequence length="89" mass="9579">MDALIKCSGWATTTAEPAHVSLIRQAIHYAALSVSVFAIGISLSQLLIGPLSDALGRKNLLLTVTPEQKKALLRAPFFITTDLLQAYLT</sequence>
<proteinExistence type="predicted"/>
<reference evidence="6 7" key="1">
    <citation type="submission" date="2017-12" db="EMBL/GenBank/DDBJ databases">
        <title>Genome sequence of Pseudomonas palleroniana MAB3.</title>
        <authorList>
            <person name="Nascimento F.X."/>
        </authorList>
    </citation>
    <scope>NUCLEOTIDE SEQUENCE [LARGE SCALE GENOMIC DNA]</scope>
    <source>
        <strain evidence="6 7">MAB3</strain>
    </source>
</reference>
<protein>
    <recommendedName>
        <fullName evidence="8">MFS transporter</fullName>
    </recommendedName>
</protein>
<evidence type="ECO:0000313" key="6">
    <source>
        <dbReference type="EMBL" id="AVE04035.1"/>
    </source>
</evidence>
<evidence type="ECO:0000256" key="2">
    <source>
        <dbReference type="ARBA" id="ARBA00022692"/>
    </source>
</evidence>
<evidence type="ECO:0000256" key="1">
    <source>
        <dbReference type="ARBA" id="ARBA00004141"/>
    </source>
</evidence>
<comment type="subcellular location">
    <subcellularLocation>
        <location evidence="1">Membrane</location>
        <topology evidence="1">Multi-pass membrane protein</topology>
    </subcellularLocation>
</comment>
<dbReference type="Proteomes" id="UP000237830">
    <property type="component" value="Chromosome"/>
</dbReference>
<accession>A0A2L1J6C8</accession>
<dbReference type="InterPro" id="IPR036259">
    <property type="entry name" value="MFS_trans_sf"/>
</dbReference>
<keyword evidence="3 5" id="KW-1133">Transmembrane helix</keyword>
<gene>
    <name evidence="6" type="ORF">CYL20_05560</name>
</gene>
<organism evidence="6 7">
    <name type="scientific">Pseudomonas palleroniana</name>
    <dbReference type="NCBI Taxonomy" id="191390"/>
    <lineage>
        <taxon>Bacteria</taxon>
        <taxon>Pseudomonadati</taxon>
        <taxon>Pseudomonadota</taxon>
        <taxon>Gammaproteobacteria</taxon>
        <taxon>Pseudomonadales</taxon>
        <taxon>Pseudomonadaceae</taxon>
        <taxon>Pseudomonas</taxon>
    </lineage>
</organism>
<evidence type="ECO:0000313" key="7">
    <source>
        <dbReference type="Proteomes" id="UP000237830"/>
    </source>
</evidence>
<evidence type="ECO:0008006" key="8">
    <source>
        <dbReference type="Google" id="ProtNLM"/>
    </source>
</evidence>
<dbReference type="EMBL" id="CP025494">
    <property type="protein sequence ID" value="AVE04035.1"/>
    <property type="molecule type" value="Genomic_DNA"/>
</dbReference>
<evidence type="ECO:0000256" key="4">
    <source>
        <dbReference type="ARBA" id="ARBA00023136"/>
    </source>
</evidence>
<dbReference type="SUPFAM" id="SSF103473">
    <property type="entry name" value="MFS general substrate transporter"/>
    <property type="match status" value="1"/>
</dbReference>
<dbReference type="PROSITE" id="PS00216">
    <property type="entry name" value="SUGAR_TRANSPORT_1"/>
    <property type="match status" value="1"/>
</dbReference>
<name>A0A2L1J6C8_9PSED</name>
<keyword evidence="2 5" id="KW-0812">Transmembrane</keyword>
<dbReference type="OrthoDB" id="9814303at2"/>